<dbReference type="EMBL" id="MCFE01000083">
    <property type="protein sequence ID" value="ORY00428.1"/>
    <property type="molecule type" value="Genomic_DNA"/>
</dbReference>
<comment type="caution">
    <text evidence="2">The sequence shown here is derived from an EMBL/GenBank/DDBJ whole genome shotgun (WGS) entry which is preliminary data.</text>
</comment>
<feature type="domain" description="Thioredoxin" evidence="1">
    <location>
        <begin position="2"/>
        <end position="51"/>
    </location>
</feature>
<reference evidence="2 3" key="1">
    <citation type="submission" date="2016-07" db="EMBL/GenBank/DDBJ databases">
        <title>Pervasive Adenine N6-methylation of Active Genes in Fungi.</title>
        <authorList>
            <consortium name="DOE Joint Genome Institute"/>
            <person name="Mondo S.J."/>
            <person name="Dannebaum R.O."/>
            <person name="Kuo R.C."/>
            <person name="Labutti K."/>
            <person name="Haridas S."/>
            <person name="Kuo A."/>
            <person name="Salamov A."/>
            <person name="Ahrendt S.R."/>
            <person name="Lipzen A."/>
            <person name="Sullivan W."/>
            <person name="Andreopoulos W.B."/>
            <person name="Clum A."/>
            <person name="Lindquist E."/>
            <person name="Daum C."/>
            <person name="Ramamoorthy G.K."/>
            <person name="Gryganskyi A."/>
            <person name="Culley D."/>
            <person name="Magnuson J.K."/>
            <person name="James T.Y."/>
            <person name="O'Malley M.A."/>
            <person name="Stajich J.E."/>
            <person name="Spatafora J.W."/>
            <person name="Visel A."/>
            <person name="Grigoriev I.V."/>
        </authorList>
    </citation>
    <scope>NUCLEOTIDE SEQUENCE [LARGE SCALE GENOMIC DNA]</scope>
    <source>
        <strain evidence="2 3">CBS 931.73</strain>
    </source>
</reference>
<proteinExistence type="predicted"/>
<dbReference type="InParanoid" id="A0A1Y1YQW4"/>
<sequence>MDATANDIPVSAGFQIQGFPTIKLFKAGKGKEIVDYDGDRTEESFVEFLKENASNKVDVEVEVAKPTPKQEAAEKNEDPELRDVLVDIYELTVKIFNPISTRLFNLYPW</sequence>
<keyword evidence="3" id="KW-1185">Reference proteome</keyword>
<dbReference type="PANTHER" id="PTHR45672">
    <property type="entry name" value="PROTEIN DISULFIDE-ISOMERASE C17H9.14C-RELATED"/>
    <property type="match status" value="1"/>
</dbReference>
<accession>A0A1Y1YQW4</accession>
<dbReference type="SUPFAM" id="SSF52833">
    <property type="entry name" value="Thioredoxin-like"/>
    <property type="match status" value="1"/>
</dbReference>
<dbReference type="GO" id="GO:0006457">
    <property type="term" value="P:protein folding"/>
    <property type="evidence" value="ECO:0007669"/>
    <property type="project" value="TreeGrafter"/>
</dbReference>
<name>A0A1Y1YQW4_9FUNG</name>
<evidence type="ECO:0000313" key="3">
    <source>
        <dbReference type="Proteomes" id="UP000193498"/>
    </source>
</evidence>
<dbReference type="InterPro" id="IPR036249">
    <property type="entry name" value="Thioredoxin-like_sf"/>
</dbReference>
<dbReference type="STRING" id="1314790.A0A1Y1YQW4"/>
<dbReference type="Proteomes" id="UP000193498">
    <property type="component" value="Unassembled WGS sequence"/>
</dbReference>
<dbReference type="Gene3D" id="3.40.30.10">
    <property type="entry name" value="Glutaredoxin"/>
    <property type="match status" value="1"/>
</dbReference>
<dbReference type="Pfam" id="PF00085">
    <property type="entry name" value="Thioredoxin"/>
    <property type="match status" value="1"/>
</dbReference>
<gene>
    <name evidence="2" type="ORF">K493DRAFT_298915</name>
</gene>
<organism evidence="2 3">
    <name type="scientific">Basidiobolus meristosporus CBS 931.73</name>
    <dbReference type="NCBI Taxonomy" id="1314790"/>
    <lineage>
        <taxon>Eukaryota</taxon>
        <taxon>Fungi</taxon>
        <taxon>Fungi incertae sedis</taxon>
        <taxon>Zoopagomycota</taxon>
        <taxon>Entomophthoromycotina</taxon>
        <taxon>Basidiobolomycetes</taxon>
        <taxon>Basidiobolales</taxon>
        <taxon>Basidiobolaceae</taxon>
        <taxon>Basidiobolus</taxon>
    </lineage>
</organism>
<dbReference type="GO" id="GO:0003756">
    <property type="term" value="F:protein disulfide isomerase activity"/>
    <property type="evidence" value="ECO:0007669"/>
    <property type="project" value="TreeGrafter"/>
</dbReference>
<evidence type="ECO:0000259" key="1">
    <source>
        <dbReference type="Pfam" id="PF00085"/>
    </source>
</evidence>
<dbReference type="InterPro" id="IPR013766">
    <property type="entry name" value="Thioredoxin_domain"/>
</dbReference>
<dbReference type="GO" id="GO:0005783">
    <property type="term" value="C:endoplasmic reticulum"/>
    <property type="evidence" value="ECO:0007669"/>
    <property type="project" value="TreeGrafter"/>
</dbReference>
<protein>
    <recommendedName>
        <fullName evidence="1">Thioredoxin domain-containing protein</fullName>
    </recommendedName>
</protein>
<dbReference type="OrthoDB" id="427280at2759"/>
<evidence type="ECO:0000313" key="2">
    <source>
        <dbReference type="EMBL" id="ORY00428.1"/>
    </source>
</evidence>
<dbReference type="InterPro" id="IPR051063">
    <property type="entry name" value="PDI"/>
</dbReference>
<dbReference type="PANTHER" id="PTHR45672:SF11">
    <property type="entry name" value="PROTEIN DISULFIDE-ISOMERASE C17H9.14C"/>
    <property type="match status" value="1"/>
</dbReference>
<dbReference type="AlphaFoldDB" id="A0A1Y1YQW4"/>